<protein>
    <submittedName>
        <fullName evidence="3">Lipolytic protein</fullName>
    </submittedName>
</protein>
<sequence>MKKIIFIPGLLGNEALWQPLLHEFKNNYDIQILNVSTCEDIGKFAQQYSLTIQQDVILIGFSMGAWIALSMYFGMAKYCNKLILISSAPGHLKHSTKELFSGYIQQITQGEFETFINKDYEVDVSPENKTNPHLKRQLCAMMRKEGPQVAIKQLKALMHCENQFNRLNEVSCPTLLIRGEKDKNINIQRQALMLAEIPKAEIRIIPNSAHYVPLENPEILASVMENWLEGS</sequence>
<feature type="transmembrane region" description="Helical" evidence="1">
    <location>
        <begin position="56"/>
        <end position="75"/>
    </location>
</feature>
<dbReference type="InterPro" id="IPR050266">
    <property type="entry name" value="AB_hydrolase_sf"/>
</dbReference>
<dbReference type="InterPro" id="IPR022742">
    <property type="entry name" value="Hydrolase_4"/>
</dbReference>
<keyword evidence="1" id="KW-0812">Transmembrane</keyword>
<evidence type="ECO:0000313" key="4">
    <source>
        <dbReference type="Proteomes" id="UP000055035"/>
    </source>
</evidence>
<evidence type="ECO:0000259" key="2">
    <source>
        <dbReference type="Pfam" id="PF12146"/>
    </source>
</evidence>
<dbReference type="STRING" id="456.Ljor_2689"/>
<accession>A0A0W0VE69</accession>
<gene>
    <name evidence="3" type="ORF">Ljor_2689</name>
</gene>
<keyword evidence="1" id="KW-0472">Membrane</keyword>
<keyword evidence="4" id="KW-1185">Reference proteome</keyword>
<dbReference type="InterPro" id="IPR029058">
    <property type="entry name" value="AB_hydrolase_fold"/>
</dbReference>
<dbReference type="EMBL" id="LNYJ01000011">
    <property type="protein sequence ID" value="KTD18383.1"/>
    <property type="molecule type" value="Genomic_DNA"/>
</dbReference>
<comment type="caution">
    <text evidence="3">The sequence shown here is derived from an EMBL/GenBank/DDBJ whole genome shotgun (WGS) entry which is preliminary data.</text>
</comment>
<dbReference type="Gene3D" id="3.40.50.1820">
    <property type="entry name" value="alpha/beta hydrolase"/>
    <property type="match status" value="1"/>
</dbReference>
<organism evidence="3 4">
    <name type="scientific">Legionella jordanis</name>
    <dbReference type="NCBI Taxonomy" id="456"/>
    <lineage>
        <taxon>Bacteria</taxon>
        <taxon>Pseudomonadati</taxon>
        <taxon>Pseudomonadota</taxon>
        <taxon>Gammaproteobacteria</taxon>
        <taxon>Legionellales</taxon>
        <taxon>Legionellaceae</taxon>
        <taxon>Legionella</taxon>
    </lineage>
</organism>
<evidence type="ECO:0000256" key="1">
    <source>
        <dbReference type="SAM" id="Phobius"/>
    </source>
</evidence>
<dbReference type="AlphaFoldDB" id="A0A0W0VE69"/>
<dbReference type="RefSeq" id="WP_058472048.1">
    <property type="nucleotide sequence ID" value="NZ_CAAAIC010000006.1"/>
</dbReference>
<proteinExistence type="predicted"/>
<keyword evidence="1" id="KW-1133">Transmembrane helix</keyword>
<dbReference type="SUPFAM" id="SSF53474">
    <property type="entry name" value="alpha/beta-Hydrolases"/>
    <property type="match status" value="1"/>
</dbReference>
<dbReference type="OrthoDB" id="2086224at2"/>
<dbReference type="Pfam" id="PF12146">
    <property type="entry name" value="Hydrolase_4"/>
    <property type="match status" value="1"/>
</dbReference>
<dbReference type="Proteomes" id="UP000055035">
    <property type="component" value="Unassembled WGS sequence"/>
</dbReference>
<feature type="domain" description="Serine aminopeptidase S33" evidence="2">
    <location>
        <begin position="38"/>
        <end position="215"/>
    </location>
</feature>
<reference evidence="3 4" key="1">
    <citation type="submission" date="2015-11" db="EMBL/GenBank/DDBJ databases">
        <title>Genomic analysis of 38 Legionella species identifies large and diverse effector repertoires.</title>
        <authorList>
            <person name="Burstein D."/>
            <person name="Amaro F."/>
            <person name="Zusman T."/>
            <person name="Lifshitz Z."/>
            <person name="Cohen O."/>
            <person name="Gilbert J.A."/>
            <person name="Pupko T."/>
            <person name="Shuman H.A."/>
            <person name="Segal G."/>
        </authorList>
    </citation>
    <scope>NUCLEOTIDE SEQUENCE [LARGE SCALE GENOMIC DNA]</scope>
    <source>
        <strain evidence="3 4">BL-540</strain>
    </source>
</reference>
<dbReference type="PANTHER" id="PTHR43798">
    <property type="entry name" value="MONOACYLGLYCEROL LIPASE"/>
    <property type="match status" value="1"/>
</dbReference>
<name>A0A0W0VE69_9GAMM</name>
<dbReference type="PATRIC" id="fig|456.5.peg.2882"/>
<evidence type="ECO:0000313" key="3">
    <source>
        <dbReference type="EMBL" id="KTD18383.1"/>
    </source>
</evidence>